<dbReference type="EMBL" id="VWFQ01000149">
    <property type="protein sequence ID" value="KAA4631883.1"/>
    <property type="molecule type" value="Genomic_DNA"/>
</dbReference>
<evidence type="ECO:0000313" key="2">
    <source>
        <dbReference type="EMBL" id="KAA4631883.1"/>
    </source>
</evidence>
<organism evidence="2">
    <name type="scientific">Bacteroides ovatus</name>
    <dbReference type="NCBI Taxonomy" id="28116"/>
    <lineage>
        <taxon>Bacteria</taxon>
        <taxon>Pseudomonadati</taxon>
        <taxon>Bacteroidota</taxon>
        <taxon>Bacteroidia</taxon>
        <taxon>Bacteroidales</taxon>
        <taxon>Bacteroidaceae</taxon>
        <taxon>Bacteroides</taxon>
    </lineage>
</organism>
<accession>A0A642BZP6</accession>
<evidence type="ECO:0000256" key="1">
    <source>
        <dbReference type="SAM" id="Phobius"/>
    </source>
</evidence>
<feature type="transmembrane region" description="Helical" evidence="1">
    <location>
        <begin position="61"/>
        <end position="79"/>
    </location>
</feature>
<name>A0A642BZP6_BACOV</name>
<protein>
    <submittedName>
        <fullName evidence="2">Type IV secretory system conjugative DNA transfer family protein</fullName>
    </submittedName>
</protein>
<keyword evidence="1" id="KW-0472">Membrane</keyword>
<reference evidence="2" key="1">
    <citation type="journal article" date="2019" name="Nat. Med.">
        <title>A library of human gut bacterial isolates paired with longitudinal multiomics data enables mechanistic microbiome research.</title>
        <authorList>
            <person name="Poyet M."/>
            <person name="Groussin M."/>
            <person name="Gibbons S.M."/>
            <person name="Avila-Pacheco J."/>
            <person name="Jiang X."/>
            <person name="Kearney S.M."/>
            <person name="Perrotta A.R."/>
            <person name="Berdy B."/>
            <person name="Zhao S."/>
            <person name="Lieberman T.D."/>
            <person name="Swanson P.K."/>
            <person name="Smith M."/>
            <person name="Roesemann S."/>
            <person name="Alexander J.E."/>
            <person name="Rich S.A."/>
            <person name="Livny J."/>
            <person name="Vlamakis H."/>
            <person name="Clish C."/>
            <person name="Bullock K."/>
            <person name="Deik A."/>
            <person name="Scott J."/>
            <person name="Pierce K.A."/>
            <person name="Xavier R.J."/>
            <person name="Alm E.J."/>
        </authorList>
    </citation>
    <scope>NUCLEOTIDE SEQUENCE</scope>
    <source>
        <strain evidence="2">BIOML-A16</strain>
    </source>
</reference>
<dbReference type="AlphaFoldDB" id="A0A642BZP6"/>
<keyword evidence="1" id="KW-1133">Transmembrane helix</keyword>
<feature type="non-terminal residue" evidence="2">
    <location>
        <position position="83"/>
    </location>
</feature>
<comment type="caution">
    <text evidence="2">The sequence shown here is derived from an EMBL/GenBank/DDBJ whole genome shotgun (WGS) entry which is preliminary data.</text>
</comment>
<feature type="transmembrane region" description="Helical" evidence="1">
    <location>
        <begin position="12"/>
        <end position="31"/>
    </location>
</feature>
<sequence>MEESKELQGFYKIFRTVVYVSVLLEFFEYAIDPAMLDHWGGILTDIHGRIKQWMIYHDGNLVYSKIATVLLICITCVGTRNKK</sequence>
<proteinExistence type="predicted"/>
<gene>
    <name evidence="2" type="ORF">F3B52_27285</name>
</gene>
<keyword evidence="1" id="KW-0812">Transmembrane</keyword>